<dbReference type="Proteomes" id="UP000095401">
    <property type="component" value="Chromosome"/>
</dbReference>
<comment type="similarity">
    <text evidence="3">Belongs to the MoxR family.</text>
</comment>
<dbReference type="Gene3D" id="3.40.50.300">
    <property type="entry name" value="P-loop containing nucleotide triphosphate hydrolases"/>
    <property type="match status" value="1"/>
</dbReference>
<evidence type="ECO:0000259" key="5">
    <source>
        <dbReference type="Pfam" id="PF17863"/>
    </source>
</evidence>
<dbReference type="PIRSF" id="PIRSF002849">
    <property type="entry name" value="AAA_ATPase_chaperone_MoxR_prd"/>
    <property type="match status" value="1"/>
</dbReference>
<feature type="domain" description="ATPase AAA-3" evidence="4">
    <location>
        <begin position="41"/>
        <end position="171"/>
    </location>
</feature>
<dbReference type="SUPFAM" id="SSF52540">
    <property type="entry name" value="P-loop containing nucleoside triphosphate hydrolases"/>
    <property type="match status" value="1"/>
</dbReference>
<dbReference type="FunFam" id="3.40.50.300:FF:000640">
    <property type="entry name" value="MoxR family ATPase"/>
    <property type="match status" value="1"/>
</dbReference>
<dbReference type="Pfam" id="PF17863">
    <property type="entry name" value="AAA_lid_2"/>
    <property type="match status" value="1"/>
</dbReference>
<dbReference type="Pfam" id="PF07726">
    <property type="entry name" value="AAA_3"/>
    <property type="match status" value="1"/>
</dbReference>
<dbReference type="Gene3D" id="1.10.8.80">
    <property type="entry name" value="Magnesium chelatase subunit I, C-Terminal domain"/>
    <property type="match status" value="1"/>
</dbReference>
<keyword evidence="1" id="KW-0547">Nucleotide-binding</keyword>
<dbReference type="InterPro" id="IPR050764">
    <property type="entry name" value="CbbQ/NirQ/NorQ/GpvN"/>
</dbReference>
<name>A0A1D8INW5_9GAMM</name>
<keyword evidence="7" id="KW-1185">Reference proteome</keyword>
<dbReference type="GO" id="GO:0016887">
    <property type="term" value="F:ATP hydrolysis activity"/>
    <property type="evidence" value="ECO:0007669"/>
    <property type="project" value="InterPro"/>
</dbReference>
<keyword evidence="2" id="KW-0067">ATP-binding</keyword>
<sequence>MASIININNKLSDTINLVSEVILGKEPTIELALTCLLARGHLLIEDLPGMGKTTLAHALAVTLGLRFQRIQFTSDLLPADILGLSIYDRERGDFRFHPGPVFTQLLLADEINRATPKAQSALLEAMEEHQVTLDGEARPLPEPFFVVATQNPLQQLGTFALPESQLDRFLMRLSLGYPDAAAERALLSGQDRRQKLETLRPVLTAPELIALQSQIETLHIAPPILDYIQALLLASRRAEQMQPGLSPRAGLALVRASRAFAAIRGRDYVIPEDVQAIFEAVAGHRLGATGTDAQAAGAMSKWLLEQVDLV</sequence>
<evidence type="ECO:0000313" key="6">
    <source>
        <dbReference type="EMBL" id="AOU98121.1"/>
    </source>
</evidence>
<dbReference type="PANTHER" id="PTHR42759:SF5">
    <property type="entry name" value="METHANOL DEHYDROGENASE REGULATOR"/>
    <property type="match status" value="1"/>
</dbReference>
<feature type="domain" description="ChlI/MoxR AAA lid" evidence="5">
    <location>
        <begin position="234"/>
        <end position="292"/>
    </location>
</feature>
<dbReference type="CDD" id="cd00009">
    <property type="entry name" value="AAA"/>
    <property type="match status" value="1"/>
</dbReference>
<dbReference type="GO" id="GO:0005524">
    <property type="term" value="F:ATP binding"/>
    <property type="evidence" value="ECO:0007669"/>
    <property type="project" value="UniProtKB-KW"/>
</dbReference>
<protein>
    <submittedName>
        <fullName evidence="6">AAA family ATPase</fullName>
    </submittedName>
</protein>
<dbReference type="InterPro" id="IPR027417">
    <property type="entry name" value="P-loop_NTPase"/>
</dbReference>
<accession>A0A1D8INW5</accession>
<dbReference type="InterPro" id="IPR041628">
    <property type="entry name" value="ChlI/MoxR_AAA_lid"/>
</dbReference>
<dbReference type="RefSeq" id="WP_070078497.1">
    <property type="nucleotide sequence ID" value="NZ_CP017415.1"/>
</dbReference>
<dbReference type="AlphaFoldDB" id="A0A1D8INW5"/>
<evidence type="ECO:0000259" key="4">
    <source>
        <dbReference type="Pfam" id="PF07726"/>
    </source>
</evidence>
<dbReference type="InterPro" id="IPR011703">
    <property type="entry name" value="ATPase_AAA-3"/>
</dbReference>
<dbReference type="PANTHER" id="PTHR42759">
    <property type="entry name" value="MOXR FAMILY PROTEIN"/>
    <property type="match status" value="1"/>
</dbReference>
<evidence type="ECO:0000256" key="2">
    <source>
        <dbReference type="ARBA" id="ARBA00022840"/>
    </source>
</evidence>
<evidence type="ECO:0000313" key="7">
    <source>
        <dbReference type="Proteomes" id="UP000095401"/>
    </source>
</evidence>
<dbReference type="KEGG" id="aprs:BI364_09265"/>
<organism evidence="6 7">
    <name type="scientific">Acidihalobacter yilgarnensis</name>
    <dbReference type="NCBI Taxonomy" id="2819280"/>
    <lineage>
        <taxon>Bacteria</taxon>
        <taxon>Pseudomonadati</taxon>
        <taxon>Pseudomonadota</taxon>
        <taxon>Gammaproteobacteria</taxon>
        <taxon>Chromatiales</taxon>
        <taxon>Ectothiorhodospiraceae</taxon>
        <taxon>Acidihalobacter</taxon>
    </lineage>
</organism>
<gene>
    <name evidence="6" type="ORF">BI364_09265</name>
</gene>
<evidence type="ECO:0000256" key="1">
    <source>
        <dbReference type="ARBA" id="ARBA00022741"/>
    </source>
</evidence>
<reference evidence="7" key="1">
    <citation type="submission" date="2016-09" db="EMBL/GenBank/DDBJ databases">
        <title>Acidihalobacter prosperus F5.</title>
        <authorList>
            <person name="Khaleque H.N."/>
            <person name="Ramsay J.P."/>
            <person name="Kaksonen A.H."/>
            <person name="Boxall N.J."/>
            <person name="Watkin E.L.J."/>
        </authorList>
    </citation>
    <scope>NUCLEOTIDE SEQUENCE [LARGE SCALE GENOMIC DNA]</scope>
    <source>
        <strain evidence="7">F5</strain>
    </source>
</reference>
<dbReference type="EMBL" id="CP017415">
    <property type="protein sequence ID" value="AOU98121.1"/>
    <property type="molecule type" value="Genomic_DNA"/>
</dbReference>
<proteinExistence type="inferred from homology"/>
<evidence type="ECO:0000256" key="3">
    <source>
        <dbReference type="ARBA" id="ARBA00061607"/>
    </source>
</evidence>